<feature type="domain" description="RWP-RK" evidence="8">
    <location>
        <begin position="153"/>
        <end position="234"/>
    </location>
</feature>
<evidence type="ECO:0000256" key="5">
    <source>
        <dbReference type="ARBA" id="ARBA00023163"/>
    </source>
</evidence>
<evidence type="ECO:0000313" key="10">
    <source>
        <dbReference type="Proteomes" id="UP000596660"/>
    </source>
</evidence>
<dbReference type="GO" id="GO:0003700">
    <property type="term" value="F:DNA-binding transcription factor activity"/>
    <property type="evidence" value="ECO:0007669"/>
    <property type="project" value="InterPro"/>
</dbReference>
<feature type="region of interest" description="Disordered" evidence="7">
    <location>
        <begin position="1"/>
        <end position="25"/>
    </location>
</feature>
<feature type="compositionally biased region" description="Basic and acidic residues" evidence="7">
    <location>
        <begin position="1"/>
        <end position="15"/>
    </location>
</feature>
<dbReference type="InterPro" id="IPR044607">
    <property type="entry name" value="RKD-like"/>
</dbReference>
<evidence type="ECO:0000256" key="6">
    <source>
        <dbReference type="ARBA" id="ARBA00023242"/>
    </source>
</evidence>
<name>A0A803LB58_CHEQI</name>
<proteinExistence type="predicted"/>
<keyword evidence="4" id="KW-0238">DNA-binding</keyword>
<dbReference type="Gramene" id="AUR62009097-RA">
    <property type="protein sequence ID" value="AUR62009097-RA:cds"/>
    <property type="gene ID" value="AUR62009097"/>
</dbReference>
<keyword evidence="3" id="KW-0175">Coiled coil</keyword>
<protein>
    <recommendedName>
        <fullName evidence="8">RWP-RK domain-containing protein</fullName>
    </recommendedName>
</protein>
<keyword evidence="10" id="KW-1185">Reference proteome</keyword>
<evidence type="ECO:0000313" key="9">
    <source>
        <dbReference type="EnsemblPlants" id="AUR62009097-RA:cds"/>
    </source>
</evidence>
<evidence type="ECO:0000256" key="2">
    <source>
        <dbReference type="ARBA" id="ARBA00023015"/>
    </source>
</evidence>
<dbReference type="PANTHER" id="PTHR46373">
    <property type="entry name" value="PROTEIN RKD4"/>
    <property type="match status" value="1"/>
</dbReference>
<dbReference type="AlphaFoldDB" id="A0A803LB58"/>
<dbReference type="EnsemblPlants" id="AUR62009097-RA">
    <property type="protein sequence ID" value="AUR62009097-RA:cds"/>
    <property type="gene ID" value="AUR62009097"/>
</dbReference>
<organism evidence="9 10">
    <name type="scientific">Chenopodium quinoa</name>
    <name type="common">Quinoa</name>
    <dbReference type="NCBI Taxonomy" id="63459"/>
    <lineage>
        <taxon>Eukaryota</taxon>
        <taxon>Viridiplantae</taxon>
        <taxon>Streptophyta</taxon>
        <taxon>Embryophyta</taxon>
        <taxon>Tracheophyta</taxon>
        <taxon>Spermatophyta</taxon>
        <taxon>Magnoliopsida</taxon>
        <taxon>eudicotyledons</taxon>
        <taxon>Gunneridae</taxon>
        <taxon>Pentapetalae</taxon>
        <taxon>Caryophyllales</taxon>
        <taxon>Chenopodiaceae</taxon>
        <taxon>Chenopodioideae</taxon>
        <taxon>Atripliceae</taxon>
        <taxon>Chenopodium</taxon>
    </lineage>
</organism>
<keyword evidence="5" id="KW-0804">Transcription</keyword>
<dbReference type="Proteomes" id="UP000596660">
    <property type="component" value="Unplaced"/>
</dbReference>
<dbReference type="PROSITE" id="PS51519">
    <property type="entry name" value="RWP_RK"/>
    <property type="match status" value="1"/>
</dbReference>
<evidence type="ECO:0000256" key="4">
    <source>
        <dbReference type="ARBA" id="ARBA00023125"/>
    </source>
</evidence>
<accession>A0A803LB58</accession>
<dbReference type="GO" id="GO:0003677">
    <property type="term" value="F:DNA binding"/>
    <property type="evidence" value="ECO:0007669"/>
    <property type="project" value="UniProtKB-KW"/>
</dbReference>
<reference evidence="9" key="1">
    <citation type="journal article" date="2017" name="Nature">
        <title>The genome of Chenopodium quinoa.</title>
        <authorList>
            <person name="Jarvis D.E."/>
            <person name="Ho Y.S."/>
            <person name="Lightfoot D.J."/>
            <person name="Schmoeckel S.M."/>
            <person name="Li B."/>
            <person name="Borm T.J.A."/>
            <person name="Ohyanagi H."/>
            <person name="Mineta K."/>
            <person name="Michell C.T."/>
            <person name="Saber N."/>
            <person name="Kharbatia N.M."/>
            <person name="Rupper R.R."/>
            <person name="Sharp A.R."/>
            <person name="Dally N."/>
            <person name="Boughton B.A."/>
            <person name="Woo Y.H."/>
            <person name="Gao G."/>
            <person name="Schijlen E.G.W.M."/>
            <person name="Guo X."/>
            <person name="Momin A.A."/>
            <person name="Negrao S."/>
            <person name="Al-Babili S."/>
            <person name="Gehring C."/>
            <person name="Roessner U."/>
            <person name="Jung C."/>
            <person name="Murphy K."/>
            <person name="Arold S.T."/>
            <person name="Gojobori T."/>
            <person name="van der Linden C.G."/>
            <person name="van Loo E.N."/>
            <person name="Jellen E.N."/>
            <person name="Maughan P.J."/>
            <person name="Tester M."/>
        </authorList>
    </citation>
    <scope>NUCLEOTIDE SEQUENCE [LARGE SCALE GENOMIC DNA]</scope>
    <source>
        <strain evidence="9">cv. PI 614886</strain>
    </source>
</reference>
<keyword evidence="6" id="KW-0539">Nucleus</keyword>
<evidence type="ECO:0000256" key="1">
    <source>
        <dbReference type="ARBA" id="ARBA00004049"/>
    </source>
</evidence>
<evidence type="ECO:0000256" key="7">
    <source>
        <dbReference type="SAM" id="MobiDB-lite"/>
    </source>
</evidence>
<reference evidence="9" key="2">
    <citation type="submission" date="2021-03" db="UniProtKB">
        <authorList>
            <consortium name="EnsemblPlants"/>
        </authorList>
    </citation>
    <scope>IDENTIFICATION</scope>
</reference>
<evidence type="ECO:0000259" key="8">
    <source>
        <dbReference type="PROSITE" id="PS51519"/>
    </source>
</evidence>
<evidence type="ECO:0000256" key="3">
    <source>
        <dbReference type="ARBA" id="ARBA00023054"/>
    </source>
</evidence>
<sequence length="260" mass="29908">MDPYKHEPNPTDGPEHSNPPVAPIDDDGDAFWSMIDSWVNDPVPLQEMPFVQSDDHHQSVGFDGGDLSTYTTRLDIHGNVGSIYHAFYFNDGVPLSGDHMGNNQFLDFSTRSFEDIREYLKGYIGNHRQNGYILLQEPISLFYEALSVGFDWINFGGKQRERVKNMTLQDFAIYFDRTINDASVELRLCATVIKKKLRSFEIDRWPYRKVKSLQGKLTNLIGRTGGEYNRLIKMGPERVETEIQKLQQRISDILSGRRKP</sequence>
<dbReference type="PANTHER" id="PTHR46373:SF5">
    <property type="entry name" value="RWP-RK DOMAIN PROTEIN"/>
    <property type="match status" value="1"/>
</dbReference>
<keyword evidence="2" id="KW-0805">Transcription regulation</keyword>
<dbReference type="Pfam" id="PF02042">
    <property type="entry name" value="RWP-RK"/>
    <property type="match status" value="1"/>
</dbReference>
<dbReference type="InterPro" id="IPR003035">
    <property type="entry name" value="RWP-RK_dom"/>
</dbReference>
<comment type="function">
    <text evidence="1">Putative transcription factor.</text>
</comment>